<proteinExistence type="predicted"/>
<name>A0ABR2YYJ9_9CHLO</name>
<reference evidence="2 3" key="1">
    <citation type="journal article" date="2024" name="Nat. Commun.">
        <title>Phylogenomics reveals the evolutionary origins of lichenization in chlorophyte algae.</title>
        <authorList>
            <person name="Puginier C."/>
            <person name="Libourel C."/>
            <person name="Otte J."/>
            <person name="Skaloud P."/>
            <person name="Haon M."/>
            <person name="Grisel S."/>
            <person name="Petersen M."/>
            <person name="Berrin J.G."/>
            <person name="Delaux P.M."/>
            <person name="Dal Grande F."/>
            <person name="Keller J."/>
        </authorList>
    </citation>
    <scope>NUCLEOTIDE SEQUENCE [LARGE SCALE GENOMIC DNA]</scope>
    <source>
        <strain evidence="2 3">SAG 216-7</strain>
    </source>
</reference>
<dbReference type="EMBL" id="JALJOT010000003">
    <property type="protein sequence ID" value="KAK9916974.1"/>
    <property type="molecule type" value="Genomic_DNA"/>
</dbReference>
<organism evidence="2 3">
    <name type="scientific">Coccomyxa subellipsoidea</name>
    <dbReference type="NCBI Taxonomy" id="248742"/>
    <lineage>
        <taxon>Eukaryota</taxon>
        <taxon>Viridiplantae</taxon>
        <taxon>Chlorophyta</taxon>
        <taxon>core chlorophytes</taxon>
        <taxon>Trebouxiophyceae</taxon>
        <taxon>Trebouxiophyceae incertae sedis</taxon>
        <taxon>Coccomyxaceae</taxon>
        <taxon>Coccomyxa</taxon>
    </lineage>
</organism>
<protein>
    <recommendedName>
        <fullName evidence="1">DUF7876 domain-containing protein</fullName>
    </recommendedName>
</protein>
<sequence length="137" mass="15548">MKEFTSLAILLYECGYTEDTVRQEMASASLQNLDHEECLLYTCVVWITLMLAPSRTVVRWATKGVPVSDATLNLWRGFVSLILSAYFEKRMAWYPVDRLQLEVSATTGRLESPSTIAEFARLVYSTLNTVAPQFPEN</sequence>
<dbReference type="PANTHER" id="PTHR37197:SF2">
    <property type="entry name" value="F19K23.17 PROTEIN"/>
    <property type="match status" value="1"/>
</dbReference>
<dbReference type="Pfam" id="PF25286">
    <property type="entry name" value="DUF7876"/>
    <property type="match status" value="1"/>
</dbReference>
<keyword evidence="3" id="KW-1185">Reference proteome</keyword>
<accession>A0ABR2YYJ9</accession>
<feature type="domain" description="DUF7876" evidence="1">
    <location>
        <begin position="1"/>
        <end position="135"/>
    </location>
</feature>
<dbReference type="Proteomes" id="UP001491310">
    <property type="component" value="Unassembled WGS sequence"/>
</dbReference>
<evidence type="ECO:0000259" key="1">
    <source>
        <dbReference type="Pfam" id="PF25286"/>
    </source>
</evidence>
<dbReference type="InterPro" id="IPR057198">
    <property type="entry name" value="DUF7876"/>
</dbReference>
<evidence type="ECO:0000313" key="2">
    <source>
        <dbReference type="EMBL" id="KAK9916974.1"/>
    </source>
</evidence>
<comment type="caution">
    <text evidence="2">The sequence shown here is derived from an EMBL/GenBank/DDBJ whole genome shotgun (WGS) entry which is preliminary data.</text>
</comment>
<evidence type="ECO:0000313" key="3">
    <source>
        <dbReference type="Proteomes" id="UP001491310"/>
    </source>
</evidence>
<dbReference type="PANTHER" id="PTHR37197">
    <property type="entry name" value="F19K23.17 PROTEIN"/>
    <property type="match status" value="1"/>
</dbReference>
<gene>
    <name evidence="2" type="ORF">WJX75_009376</name>
</gene>